<feature type="domain" description="RXYLT1 C-terminal" evidence="1">
    <location>
        <begin position="213"/>
        <end position="261"/>
    </location>
</feature>
<sequence length="337" mass="37676">MSSPPHRPLRILHVGQDDLFAGVEGVQRRFVPTGHSITPASSGRKPLSPDSLRRLLTGLGTGARYEAIVLPVVQFDWPHDRSQFKRGLRRIAAGVMRQPALSHRLSRWLRRRAEVVVALDRFDAPDVDESYIKAAPALSVYFKANLRTADENRRIGACRLAFLPYWIAADRYPDPAATCQEKDVDVLFVGAVNSPERVECRRVLASLSESVRVAAPEERLSFEEYCRLTARAWLTISPQGYGYNGFRHYEAMLLGSIPVVNRPDPPVVHDFVDGRNCLLYEPGRLRERIEAALANRRGVEAGLDDLRQFALARHSVPAVGAYLTAEIRRQLSGATCS</sequence>
<organism evidence="2 3">
    <name type="scientific">Alienimonas californiensis</name>
    <dbReference type="NCBI Taxonomy" id="2527989"/>
    <lineage>
        <taxon>Bacteria</taxon>
        <taxon>Pseudomonadati</taxon>
        <taxon>Planctomycetota</taxon>
        <taxon>Planctomycetia</taxon>
        <taxon>Planctomycetales</taxon>
        <taxon>Planctomycetaceae</taxon>
        <taxon>Alienimonas</taxon>
    </lineage>
</organism>
<dbReference type="InterPro" id="IPR057538">
    <property type="entry name" value="RXYLT1_C"/>
</dbReference>
<name>A0A517P6B0_9PLAN</name>
<dbReference type="EMBL" id="CP036265">
    <property type="protein sequence ID" value="QDT14885.1"/>
    <property type="molecule type" value="Genomic_DNA"/>
</dbReference>
<keyword evidence="3" id="KW-1185">Reference proteome</keyword>
<dbReference type="Pfam" id="PF24785">
    <property type="entry name" value="RXYLT1_C"/>
    <property type="match status" value="1"/>
</dbReference>
<evidence type="ECO:0000259" key="1">
    <source>
        <dbReference type="Pfam" id="PF24785"/>
    </source>
</evidence>
<proteinExistence type="predicted"/>
<evidence type="ECO:0000313" key="2">
    <source>
        <dbReference type="EMBL" id="QDT14885.1"/>
    </source>
</evidence>
<reference evidence="2 3" key="1">
    <citation type="submission" date="2019-02" db="EMBL/GenBank/DDBJ databases">
        <title>Deep-cultivation of Planctomycetes and their phenomic and genomic characterization uncovers novel biology.</title>
        <authorList>
            <person name="Wiegand S."/>
            <person name="Jogler M."/>
            <person name="Boedeker C."/>
            <person name="Pinto D."/>
            <person name="Vollmers J."/>
            <person name="Rivas-Marin E."/>
            <person name="Kohn T."/>
            <person name="Peeters S.H."/>
            <person name="Heuer A."/>
            <person name="Rast P."/>
            <person name="Oberbeckmann S."/>
            <person name="Bunk B."/>
            <person name="Jeske O."/>
            <person name="Meyerdierks A."/>
            <person name="Storesund J.E."/>
            <person name="Kallscheuer N."/>
            <person name="Luecker S."/>
            <person name="Lage O.M."/>
            <person name="Pohl T."/>
            <person name="Merkel B.J."/>
            <person name="Hornburger P."/>
            <person name="Mueller R.-W."/>
            <person name="Bruemmer F."/>
            <person name="Labrenz M."/>
            <person name="Spormann A.M."/>
            <person name="Op den Camp H."/>
            <person name="Overmann J."/>
            <person name="Amann R."/>
            <person name="Jetten M.S.M."/>
            <person name="Mascher T."/>
            <person name="Medema M.H."/>
            <person name="Devos D.P."/>
            <person name="Kaster A.-K."/>
            <person name="Ovreas L."/>
            <person name="Rohde M."/>
            <person name="Galperin M.Y."/>
            <person name="Jogler C."/>
        </authorList>
    </citation>
    <scope>NUCLEOTIDE SEQUENCE [LARGE SCALE GENOMIC DNA]</scope>
    <source>
        <strain evidence="2 3">CA12</strain>
    </source>
</reference>
<dbReference type="KEGG" id="acaf:CA12_09650"/>
<gene>
    <name evidence="2" type="ORF">CA12_09650</name>
</gene>
<accession>A0A517P6B0</accession>
<dbReference type="OrthoDB" id="516273at2"/>
<dbReference type="Proteomes" id="UP000318741">
    <property type="component" value="Chromosome"/>
</dbReference>
<dbReference type="RefSeq" id="WP_145357737.1">
    <property type="nucleotide sequence ID" value="NZ_CP036265.1"/>
</dbReference>
<dbReference type="Gene3D" id="3.40.50.2000">
    <property type="entry name" value="Glycogen Phosphorylase B"/>
    <property type="match status" value="1"/>
</dbReference>
<evidence type="ECO:0000313" key="3">
    <source>
        <dbReference type="Proteomes" id="UP000318741"/>
    </source>
</evidence>
<dbReference type="SUPFAM" id="SSF53756">
    <property type="entry name" value="UDP-Glycosyltransferase/glycogen phosphorylase"/>
    <property type="match status" value="1"/>
</dbReference>
<protein>
    <recommendedName>
        <fullName evidence="1">RXYLT1 C-terminal domain-containing protein</fullName>
    </recommendedName>
</protein>
<dbReference type="AlphaFoldDB" id="A0A517P6B0"/>